<keyword evidence="4" id="KW-0460">Magnesium</keyword>
<dbReference type="PANTHER" id="PTHR31609">
    <property type="entry name" value="YDJC DEACETYLASE FAMILY MEMBER"/>
    <property type="match status" value="1"/>
</dbReference>
<protein>
    <recommendedName>
        <fullName evidence="8">YdjC-like protein</fullName>
    </recommendedName>
</protein>
<dbReference type="Gene3D" id="3.20.20.370">
    <property type="entry name" value="Glycoside hydrolase/deacetylase"/>
    <property type="match status" value="1"/>
</dbReference>
<evidence type="ECO:0000256" key="3">
    <source>
        <dbReference type="ARBA" id="ARBA00022801"/>
    </source>
</evidence>
<dbReference type="GO" id="GO:0016787">
    <property type="term" value="F:hydrolase activity"/>
    <property type="evidence" value="ECO:0007669"/>
    <property type="project" value="UniProtKB-KW"/>
</dbReference>
<evidence type="ECO:0008006" key="8">
    <source>
        <dbReference type="Google" id="ProtNLM"/>
    </source>
</evidence>
<evidence type="ECO:0000256" key="5">
    <source>
        <dbReference type="ARBA" id="ARBA00023277"/>
    </source>
</evidence>
<dbReference type="GO" id="GO:0046872">
    <property type="term" value="F:metal ion binding"/>
    <property type="evidence" value="ECO:0007669"/>
    <property type="project" value="UniProtKB-KW"/>
</dbReference>
<sequence>MNSKPVTGEYARERQVPRREALGTLAAVAAGAMTVSPRSLFAAETDKPVRLITRADDLGGMRSLNHAVIECVDPGIVRNASVMATTPYTAEAAKTFAAREDICFGLHSVLTSEWDDVRWGPVAPKKHVPSLLQEDGTLHQFHAGLKGVNADEALIELDAQLARIKKLGFKPKYVDSHMGAVTHVPELPEKFAAWCAANDLFDYRDASITKPPGVHGYGSVKNRRKPDDFPDVVLSAIKKCTPGEIYLLNGHPAYNDAETQKLGHDGYADGAVANNLNLERLVFTDPRIIELCESDAVELVRYDEL</sequence>
<comment type="cofactor">
    <cofactor evidence="1">
        <name>Mg(2+)</name>
        <dbReference type="ChEBI" id="CHEBI:18420"/>
    </cofactor>
</comment>
<keyword evidence="5" id="KW-0119">Carbohydrate metabolism</keyword>
<proteinExistence type="predicted"/>
<dbReference type="EMBL" id="CP036268">
    <property type="protein sequence ID" value="QDT35700.1"/>
    <property type="molecule type" value="Genomic_DNA"/>
</dbReference>
<dbReference type="RefSeq" id="WP_145361972.1">
    <property type="nucleotide sequence ID" value="NZ_CP036268.1"/>
</dbReference>
<gene>
    <name evidence="6" type="ORF">Pan189_00530</name>
</gene>
<reference evidence="6 7" key="1">
    <citation type="submission" date="2019-02" db="EMBL/GenBank/DDBJ databases">
        <title>Deep-cultivation of Planctomycetes and their phenomic and genomic characterization uncovers novel biology.</title>
        <authorList>
            <person name="Wiegand S."/>
            <person name="Jogler M."/>
            <person name="Boedeker C."/>
            <person name="Pinto D."/>
            <person name="Vollmers J."/>
            <person name="Rivas-Marin E."/>
            <person name="Kohn T."/>
            <person name="Peeters S.H."/>
            <person name="Heuer A."/>
            <person name="Rast P."/>
            <person name="Oberbeckmann S."/>
            <person name="Bunk B."/>
            <person name="Jeske O."/>
            <person name="Meyerdierks A."/>
            <person name="Storesund J.E."/>
            <person name="Kallscheuer N."/>
            <person name="Luecker S."/>
            <person name="Lage O.M."/>
            <person name="Pohl T."/>
            <person name="Merkel B.J."/>
            <person name="Hornburger P."/>
            <person name="Mueller R.-W."/>
            <person name="Bruemmer F."/>
            <person name="Labrenz M."/>
            <person name="Spormann A.M."/>
            <person name="Op den Camp H."/>
            <person name="Overmann J."/>
            <person name="Amann R."/>
            <person name="Jetten M.S.M."/>
            <person name="Mascher T."/>
            <person name="Medema M.H."/>
            <person name="Devos D.P."/>
            <person name="Kaster A.-K."/>
            <person name="Ovreas L."/>
            <person name="Rohde M."/>
            <person name="Galperin M.Y."/>
            <person name="Jogler C."/>
        </authorList>
    </citation>
    <scope>NUCLEOTIDE SEQUENCE [LARGE SCALE GENOMIC DNA]</scope>
    <source>
        <strain evidence="6 7">Pan189</strain>
    </source>
</reference>
<dbReference type="GO" id="GO:0019213">
    <property type="term" value="F:deacetylase activity"/>
    <property type="evidence" value="ECO:0007669"/>
    <property type="project" value="TreeGrafter"/>
</dbReference>
<dbReference type="SUPFAM" id="SSF88713">
    <property type="entry name" value="Glycoside hydrolase/deacetylase"/>
    <property type="match status" value="1"/>
</dbReference>
<dbReference type="Proteomes" id="UP000317318">
    <property type="component" value="Chromosome"/>
</dbReference>
<name>A0A517QVR1_9PLAN</name>
<keyword evidence="3" id="KW-0378">Hydrolase</keyword>
<evidence type="ECO:0000313" key="6">
    <source>
        <dbReference type="EMBL" id="QDT35700.1"/>
    </source>
</evidence>
<dbReference type="PANTHER" id="PTHR31609:SF1">
    <property type="entry name" value="CARBOHYDRATE DEACETYLASE"/>
    <property type="match status" value="1"/>
</dbReference>
<dbReference type="OrthoDB" id="9774177at2"/>
<dbReference type="InterPro" id="IPR011330">
    <property type="entry name" value="Glyco_hydro/deAcase_b/a-brl"/>
</dbReference>
<evidence type="ECO:0000256" key="1">
    <source>
        <dbReference type="ARBA" id="ARBA00001946"/>
    </source>
</evidence>
<keyword evidence="7" id="KW-1185">Reference proteome</keyword>
<dbReference type="GO" id="GO:0005975">
    <property type="term" value="P:carbohydrate metabolic process"/>
    <property type="evidence" value="ECO:0007669"/>
    <property type="project" value="InterPro"/>
</dbReference>
<dbReference type="Pfam" id="PF04794">
    <property type="entry name" value="YdjC"/>
    <property type="match status" value="1"/>
</dbReference>
<dbReference type="AlphaFoldDB" id="A0A517QVR1"/>
<dbReference type="KEGG" id="svp:Pan189_00530"/>
<keyword evidence="2" id="KW-0479">Metal-binding</keyword>
<accession>A0A517QVR1</accession>
<dbReference type="InterPro" id="IPR006879">
    <property type="entry name" value="YdjC-like"/>
</dbReference>
<evidence type="ECO:0000256" key="4">
    <source>
        <dbReference type="ARBA" id="ARBA00022842"/>
    </source>
</evidence>
<evidence type="ECO:0000313" key="7">
    <source>
        <dbReference type="Proteomes" id="UP000317318"/>
    </source>
</evidence>
<organism evidence="6 7">
    <name type="scientific">Stratiformator vulcanicus</name>
    <dbReference type="NCBI Taxonomy" id="2527980"/>
    <lineage>
        <taxon>Bacteria</taxon>
        <taxon>Pseudomonadati</taxon>
        <taxon>Planctomycetota</taxon>
        <taxon>Planctomycetia</taxon>
        <taxon>Planctomycetales</taxon>
        <taxon>Planctomycetaceae</taxon>
        <taxon>Stratiformator</taxon>
    </lineage>
</organism>
<evidence type="ECO:0000256" key="2">
    <source>
        <dbReference type="ARBA" id="ARBA00022723"/>
    </source>
</evidence>